<dbReference type="Pfam" id="PF04542">
    <property type="entry name" value="Sigma70_r2"/>
    <property type="match status" value="1"/>
</dbReference>
<dbReference type="InterPro" id="IPR007624">
    <property type="entry name" value="RNA_pol_sigma70_r3"/>
</dbReference>
<dbReference type="NCBIfam" id="TIGR02980">
    <property type="entry name" value="SigBFG"/>
    <property type="match status" value="1"/>
</dbReference>
<dbReference type="InterPro" id="IPR014322">
    <property type="entry name" value="RNA_pol_sigma-B/F/G"/>
</dbReference>
<reference evidence="8" key="1">
    <citation type="submission" date="2020-02" db="EMBL/GenBank/DDBJ databases">
        <authorList>
            <person name="Meier V. D."/>
        </authorList>
    </citation>
    <scope>NUCLEOTIDE SEQUENCE</scope>
    <source>
        <strain evidence="8">AVDCRST_MAG30</strain>
    </source>
</reference>
<dbReference type="SUPFAM" id="SSF88659">
    <property type="entry name" value="Sigma3 and sigma4 domains of RNA polymerase sigma factors"/>
    <property type="match status" value="2"/>
</dbReference>
<dbReference type="InterPro" id="IPR013325">
    <property type="entry name" value="RNA_pol_sigma_r2"/>
</dbReference>
<dbReference type="Gene3D" id="1.10.10.10">
    <property type="entry name" value="Winged helix-like DNA-binding domain superfamily/Winged helix DNA-binding domain"/>
    <property type="match status" value="2"/>
</dbReference>
<dbReference type="GO" id="GO:0003677">
    <property type="term" value="F:DNA binding"/>
    <property type="evidence" value="ECO:0007669"/>
    <property type="project" value="UniProtKB-KW"/>
</dbReference>
<dbReference type="Gene3D" id="1.20.120.1810">
    <property type="match status" value="1"/>
</dbReference>
<dbReference type="InterPro" id="IPR014284">
    <property type="entry name" value="RNA_pol_sigma-70_dom"/>
</dbReference>
<evidence type="ECO:0000259" key="7">
    <source>
        <dbReference type="Pfam" id="PF04545"/>
    </source>
</evidence>
<sequence length="245" mass="27732">MDEDRRLLIRYHRHGDQFARDQLVERLLPLAKRMARRYRRSDEPLDDLVQVATLGLIKAIDRFDPARETAFSSYAVPTMLGELKRYFRDNGWAVHVPRGMQERVMQVDGVVKQLSRELGRSPSVAEIAESIGSTAELVLEAMEASSAYDAVSLDSYRFGDEGDGETYAESIGAEDERFELVEYGATIAPTLQALPVRDRIVLHLRFVEDLTQAEIAERVGVSQMHVSRLIRRALDRLRAVAENTG</sequence>
<organism evidence="8">
    <name type="scientific">uncultured Solirubrobacteraceae bacterium</name>
    <dbReference type="NCBI Taxonomy" id="1162706"/>
    <lineage>
        <taxon>Bacteria</taxon>
        <taxon>Bacillati</taxon>
        <taxon>Actinomycetota</taxon>
        <taxon>Thermoleophilia</taxon>
        <taxon>Solirubrobacterales</taxon>
        <taxon>Solirubrobacteraceae</taxon>
        <taxon>environmental samples</taxon>
    </lineage>
</organism>
<evidence type="ECO:0000256" key="1">
    <source>
        <dbReference type="ARBA" id="ARBA00023015"/>
    </source>
</evidence>
<dbReference type="AlphaFoldDB" id="A0A6J4TG29"/>
<protein>
    <submittedName>
        <fullName evidence="8">RNA polymerase sigma factor SigB</fullName>
    </submittedName>
</protein>
<dbReference type="NCBIfam" id="TIGR02937">
    <property type="entry name" value="sigma70-ECF"/>
    <property type="match status" value="1"/>
</dbReference>
<accession>A0A6J4TG29</accession>
<keyword evidence="4" id="KW-0804">Transcription</keyword>
<feature type="domain" description="RNA polymerase sigma-70 region 3" evidence="5">
    <location>
        <begin position="105"/>
        <end position="170"/>
    </location>
</feature>
<keyword evidence="3" id="KW-0238">DNA-binding</keyword>
<dbReference type="PANTHER" id="PTHR30385">
    <property type="entry name" value="SIGMA FACTOR F FLAGELLAR"/>
    <property type="match status" value="1"/>
</dbReference>
<evidence type="ECO:0000259" key="6">
    <source>
        <dbReference type="Pfam" id="PF04542"/>
    </source>
</evidence>
<dbReference type="Pfam" id="PF04539">
    <property type="entry name" value="Sigma70_r3"/>
    <property type="match status" value="1"/>
</dbReference>
<dbReference type="InterPro" id="IPR013324">
    <property type="entry name" value="RNA_pol_sigma_r3/r4-like"/>
</dbReference>
<keyword evidence="1" id="KW-0805">Transcription regulation</keyword>
<dbReference type="InterPro" id="IPR007630">
    <property type="entry name" value="RNA_pol_sigma70_r4"/>
</dbReference>
<feature type="domain" description="RNA polymerase sigma-70 region 2" evidence="6">
    <location>
        <begin position="23"/>
        <end position="92"/>
    </location>
</feature>
<name>A0A6J4TG29_9ACTN</name>
<gene>
    <name evidence="8" type="ORF">AVDCRST_MAG30-3155</name>
</gene>
<dbReference type="PANTHER" id="PTHR30385:SF4">
    <property type="entry name" value="RNA POLYMERASE SIGMA-E FACTOR"/>
    <property type="match status" value="1"/>
</dbReference>
<dbReference type="GO" id="GO:0016987">
    <property type="term" value="F:sigma factor activity"/>
    <property type="evidence" value="ECO:0007669"/>
    <property type="project" value="UniProtKB-KW"/>
</dbReference>
<proteinExistence type="predicted"/>
<dbReference type="SUPFAM" id="SSF88946">
    <property type="entry name" value="Sigma2 domain of RNA polymerase sigma factors"/>
    <property type="match status" value="1"/>
</dbReference>
<dbReference type="InterPro" id="IPR000943">
    <property type="entry name" value="RNA_pol_sigma70"/>
</dbReference>
<dbReference type="EMBL" id="CADCVS010000405">
    <property type="protein sequence ID" value="CAA9522849.1"/>
    <property type="molecule type" value="Genomic_DNA"/>
</dbReference>
<evidence type="ECO:0000256" key="2">
    <source>
        <dbReference type="ARBA" id="ARBA00023082"/>
    </source>
</evidence>
<evidence type="ECO:0000313" key="8">
    <source>
        <dbReference type="EMBL" id="CAA9522849.1"/>
    </source>
</evidence>
<dbReference type="PRINTS" id="PR00046">
    <property type="entry name" value="SIGMA70FCT"/>
</dbReference>
<dbReference type="CDD" id="cd06171">
    <property type="entry name" value="Sigma70_r4"/>
    <property type="match status" value="1"/>
</dbReference>
<evidence type="ECO:0000256" key="3">
    <source>
        <dbReference type="ARBA" id="ARBA00023125"/>
    </source>
</evidence>
<evidence type="ECO:0000259" key="5">
    <source>
        <dbReference type="Pfam" id="PF04539"/>
    </source>
</evidence>
<dbReference type="GO" id="GO:0006352">
    <property type="term" value="P:DNA-templated transcription initiation"/>
    <property type="evidence" value="ECO:0007669"/>
    <property type="project" value="InterPro"/>
</dbReference>
<feature type="domain" description="RNA polymerase sigma-70 region 4" evidence="7">
    <location>
        <begin position="191"/>
        <end position="239"/>
    </location>
</feature>
<dbReference type="Pfam" id="PF04545">
    <property type="entry name" value="Sigma70_r4"/>
    <property type="match status" value="1"/>
</dbReference>
<dbReference type="InterPro" id="IPR036388">
    <property type="entry name" value="WH-like_DNA-bd_sf"/>
</dbReference>
<keyword evidence="2" id="KW-0731">Sigma factor</keyword>
<dbReference type="InterPro" id="IPR007627">
    <property type="entry name" value="RNA_pol_sigma70_r2"/>
</dbReference>
<evidence type="ECO:0000256" key="4">
    <source>
        <dbReference type="ARBA" id="ARBA00023163"/>
    </source>
</evidence>